<organism evidence="9 10">
    <name type="scientific">Dorea formicigenerans</name>
    <dbReference type="NCBI Taxonomy" id="39486"/>
    <lineage>
        <taxon>Bacteria</taxon>
        <taxon>Bacillati</taxon>
        <taxon>Bacillota</taxon>
        <taxon>Clostridia</taxon>
        <taxon>Lachnospirales</taxon>
        <taxon>Lachnospiraceae</taxon>
        <taxon>Dorea</taxon>
    </lineage>
</organism>
<dbReference type="InterPro" id="IPR004107">
    <property type="entry name" value="Integrase_SAM-like_N"/>
</dbReference>
<feature type="domain" description="Core-binding (CB)" evidence="8">
    <location>
        <begin position="65"/>
        <end position="145"/>
    </location>
</feature>
<dbReference type="SUPFAM" id="SSF56349">
    <property type="entry name" value="DNA breaking-rejoining enzymes"/>
    <property type="match status" value="1"/>
</dbReference>
<feature type="domain" description="Tyr recombinase" evidence="7">
    <location>
        <begin position="168"/>
        <end position="229"/>
    </location>
</feature>
<dbReference type="GO" id="GO:0006310">
    <property type="term" value="P:DNA recombination"/>
    <property type="evidence" value="ECO:0007669"/>
    <property type="project" value="UniProtKB-KW"/>
</dbReference>
<sequence>MAKRQTIIPQYGTVMKRGVLYYRTRIKDANGKLVAIYAKTPEELYNKETLALEQIENATFHRKTPTIAEYCEKWLLMQSVHVRATTLTDYTSKVRRHIIAELGDKRMGEVSLDDIQLALVPVSKKSASVYKSVVILYKSIFRAAMESRIIDHNQTIYLTTKGGGVPQEDRQALTDEQVERLLDAIRDLPPYVFVMIGLYAGLRREEILALQWDSVYLDTDTPYLTVRRA</sequence>
<dbReference type="Pfam" id="PF14659">
    <property type="entry name" value="Phage_int_SAM_3"/>
    <property type="match status" value="1"/>
</dbReference>
<evidence type="ECO:0000313" key="10">
    <source>
        <dbReference type="Proteomes" id="UP000358366"/>
    </source>
</evidence>
<dbReference type="PROSITE" id="PS51898">
    <property type="entry name" value="TYR_RECOMBINASE"/>
    <property type="match status" value="1"/>
</dbReference>
<accession>A0A564TPN3</accession>
<dbReference type="InterPro" id="IPR010998">
    <property type="entry name" value="Integrase_recombinase_N"/>
</dbReference>
<proteinExistence type="inferred from homology"/>
<dbReference type="GO" id="GO:0003677">
    <property type="term" value="F:DNA binding"/>
    <property type="evidence" value="ECO:0007669"/>
    <property type="project" value="UniProtKB-UniRule"/>
</dbReference>
<dbReference type="InterPro" id="IPR011010">
    <property type="entry name" value="DNA_brk_join_enz"/>
</dbReference>
<dbReference type="InterPro" id="IPR013762">
    <property type="entry name" value="Integrase-like_cat_sf"/>
</dbReference>
<dbReference type="PANTHER" id="PTHR30629:SF2">
    <property type="entry name" value="PROPHAGE INTEGRASE INTS-RELATED"/>
    <property type="match status" value="1"/>
</dbReference>
<comment type="function">
    <text evidence="1">Site-specific tyrosine recombinase, which acts by catalyzing the cutting and rejoining of the recombining DNA molecules.</text>
</comment>
<evidence type="ECO:0000313" key="9">
    <source>
        <dbReference type="EMBL" id="VUX09185.1"/>
    </source>
</evidence>
<evidence type="ECO:0000259" key="7">
    <source>
        <dbReference type="PROSITE" id="PS51898"/>
    </source>
</evidence>
<keyword evidence="4 6" id="KW-0238">DNA-binding</keyword>
<dbReference type="PANTHER" id="PTHR30629">
    <property type="entry name" value="PROPHAGE INTEGRASE"/>
    <property type="match status" value="1"/>
</dbReference>
<evidence type="ECO:0000256" key="3">
    <source>
        <dbReference type="ARBA" id="ARBA00022908"/>
    </source>
</evidence>
<comment type="similarity">
    <text evidence="2">Belongs to the 'phage' integrase family.</text>
</comment>
<keyword evidence="3" id="KW-0229">DNA integration</keyword>
<dbReference type="Gene3D" id="1.10.443.10">
    <property type="entry name" value="Intergrase catalytic core"/>
    <property type="match status" value="1"/>
</dbReference>
<evidence type="ECO:0000256" key="4">
    <source>
        <dbReference type="ARBA" id="ARBA00023125"/>
    </source>
</evidence>
<dbReference type="Gene3D" id="1.10.150.130">
    <property type="match status" value="1"/>
</dbReference>
<evidence type="ECO:0000256" key="1">
    <source>
        <dbReference type="ARBA" id="ARBA00003283"/>
    </source>
</evidence>
<keyword evidence="5" id="KW-0233">DNA recombination</keyword>
<reference evidence="9 10" key="1">
    <citation type="submission" date="2019-07" db="EMBL/GenBank/DDBJ databases">
        <authorList>
            <person name="Hibberd C M."/>
            <person name="Gehrig L. J."/>
            <person name="Chang H.-W."/>
            <person name="Venkatesh S."/>
        </authorList>
    </citation>
    <scope>NUCLEOTIDE SEQUENCE [LARGE SCALE GENOMIC DNA]</scope>
    <source>
        <strain evidence="9">Dorea_formicigenerans_SSTS_Bg7063</strain>
    </source>
</reference>
<protein>
    <submittedName>
        <fullName evidence="9">Phage integrase family protein</fullName>
    </submittedName>
</protein>
<dbReference type="GO" id="GO:0015074">
    <property type="term" value="P:DNA integration"/>
    <property type="evidence" value="ECO:0007669"/>
    <property type="project" value="UniProtKB-KW"/>
</dbReference>
<dbReference type="InterPro" id="IPR044068">
    <property type="entry name" value="CB"/>
</dbReference>
<dbReference type="PROSITE" id="PS51900">
    <property type="entry name" value="CB"/>
    <property type="match status" value="1"/>
</dbReference>
<evidence type="ECO:0000256" key="2">
    <source>
        <dbReference type="ARBA" id="ARBA00008857"/>
    </source>
</evidence>
<dbReference type="EMBL" id="CABHNI010000030">
    <property type="protein sequence ID" value="VUX09185.1"/>
    <property type="molecule type" value="Genomic_DNA"/>
</dbReference>
<dbReference type="InterPro" id="IPR050808">
    <property type="entry name" value="Phage_Integrase"/>
</dbReference>
<dbReference type="AlphaFoldDB" id="A0A564TPN3"/>
<dbReference type="InterPro" id="IPR002104">
    <property type="entry name" value="Integrase_catalytic"/>
</dbReference>
<evidence type="ECO:0000256" key="6">
    <source>
        <dbReference type="PROSITE-ProRule" id="PRU01248"/>
    </source>
</evidence>
<evidence type="ECO:0000259" key="8">
    <source>
        <dbReference type="PROSITE" id="PS51900"/>
    </source>
</evidence>
<name>A0A564TPN3_9FIRM</name>
<dbReference type="Proteomes" id="UP000358366">
    <property type="component" value="Unassembled WGS sequence"/>
</dbReference>
<gene>
    <name evidence="9" type="ORF">DFSSTS7063_01684</name>
</gene>
<evidence type="ECO:0000256" key="5">
    <source>
        <dbReference type="ARBA" id="ARBA00023172"/>
    </source>
</evidence>